<dbReference type="GO" id="GO:0002181">
    <property type="term" value="P:cytoplasmic translation"/>
    <property type="evidence" value="ECO:0007669"/>
    <property type="project" value="TreeGrafter"/>
</dbReference>
<keyword evidence="3" id="KW-0687">Ribonucleoprotein</keyword>
<keyword evidence="5" id="KW-1185">Reference proteome</keyword>
<sequence length="116" mass="12828">MARIYMHRDDSVLGIPTKIAHGTIEIVSDVKVIAGTHFGKSEAMFLNMLNISPFTYGMSVVQIFDNGNTFAPDVLDFDEQMLIDRFMSGIKTIAALSLALKYPTLVSVSHSLINVY</sequence>
<evidence type="ECO:0000313" key="5">
    <source>
        <dbReference type="Proteomes" id="UP001218218"/>
    </source>
</evidence>
<dbReference type="GO" id="GO:0000027">
    <property type="term" value="P:ribosomal large subunit assembly"/>
    <property type="evidence" value="ECO:0007669"/>
    <property type="project" value="TreeGrafter"/>
</dbReference>
<name>A0AAD6ZFM3_9AGAR</name>
<dbReference type="Gene3D" id="3.90.105.20">
    <property type="match status" value="1"/>
</dbReference>
<dbReference type="Proteomes" id="UP001218218">
    <property type="component" value="Unassembled WGS sequence"/>
</dbReference>
<dbReference type="GO" id="GO:0070180">
    <property type="term" value="F:large ribosomal subunit rRNA binding"/>
    <property type="evidence" value="ECO:0007669"/>
    <property type="project" value="TreeGrafter"/>
</dbReference>
<evidence type="ECO:0000256" key="3">
    <source>
        <dbReference type="ARBA" id="ARBA00023274"/>
    </source>
</evidence>
<dbReference type="InterPro" id="IPR043164">
    <property type="entry name" value="Ribosomal_uL10-like_insert_sf"/>
</dbReference>
<accession>A0AAD6ZFM3</accession>
<reference evidence="4" key="1">
    <citation type="submission" date="2023-03" db="EMBL/GenBank/DDBJ databases">
        <title>Massive genome expansion in bonnet fungi (Mycena s.s.) driven by repeated elements and novel gene families across ecological guilds.</title>
        <authorList>
            <consortium name="Lawrence Berkeley National Laboratory"/>
            <person name="Harder C.B."/>
            <person name="Miyauchi S."/>
            <person name="Viragh M."/>
            <person name="Kuo A."/>
            <person name="Thoen E."/>
            <person name="Andreopoulos B."/>
            <person name="Lu D."/>
            <person name="Skrede I."/>
            <person name="Drula E."/>
            <person name="Henrissat B."/>
            <person name="Morin E."/>
            <person name="Kohler A."/>
            <person name="Barry K."/>
            <person name="LaButti K."/>
            <person name="Morin E."/>
            <person name="Salamov A."/>
            <person name="Lipzen A."/>
            <person name="Mereny Z."/>
            <person name="Hegedus B."/>
            <person name="Baldrian P."/>
            <person name="Stursova M."/>
            <person name="Weitz H."/>
            <person name="Taylor A."/>
            <person name="Grigoriev I.V."/>
            <person name="Nagy L.G."/>
            <person name="Martin F."/>
            <person name="Kauserud H."/>
        </authorList>
    </citation>
    <scope>NUCLEOTIDE SEQUENCE</scope>
    <source>
        <strain evidence="4">CBHHK002</strain>
    </source>
</reference>
<evidence type="ECO:0000313" key="4">
    <source>
        <dbReference type="EMBL" id="KAJ7321252.1"/>
    </source>
</evidence>
<comment type="similarity">
    <text evidence="1">Belongs to the universal ribosomal protein uL10 family.</text>
</comment>
<organism evidence="4 5">
    <name type="scientific">Mycena albidolilacea</name>
    <dbReference type="NCBI Taxonomy" id="1033008"/>
    <lineage>
        <taxon>Eukaryota</taxon>
        <taxon>Fungi</taxon>
        <taxon>Dikarya</taxon>
        <taxon>Basidiomycota</taxon>
        <taxon>Agaricomycotina</taxon>
        <taxon>Agaricomycetes</taxon>
        <taxon>Agaricomycetidae</taxon>
        <taxon>Agaricales</taxon>
        <taxon>Marasmiineae</taxon>
        <taxon>Mycenaceae</taxon>
        <taxon>Mycena</taxon>
    </lineage>
</organism>
<evidence type="ECO:0000256" key="1">
    <source>
        <dbReference type="ARBA" id="ARBA00008889"/>
    </source>
</evidence>
<keyword evidence="2" id="KW-0689">Ribosomal protein</keyword>
<dbReference type="GO" id="GO:0022625">
    <property type="term" value="C:cytosolic large ribosomal subunit"/>
    <property type="evidence" value="ECO:0007669"/>
    <property type="project" value="TreeGrafter"/>
</dbReference>
<protein>
    <submittedName>
        <fullName evidence="4">Uncharacterized protein</fullName>
    </submittedName>
</protein>
<dbReference type="AlphaFoldDB" id="A0AAD6ZFM3"/>
<gene>
    <name evidence="4" type="ORF">DFH08DRAFT_917257</name>
</gene>
<dbReference type="PANTHER" id="PTHR45699">
    <property type="entry name" value="60S ACIDIC RIBOSOMAL PROTEIN P0"/>
    <property type="match status" value="1"/>
</dbReference>
<dbReference type="PANTHER" id="PTHR45699:SF3">
    <property type="entry name" value="LARGE RIBOSOMAL SUBUNIT PROTEIN UL10"/>
    <property type="match status" value="1"/>
</dbReference>
<evidence type="ECO:0000256" key="2">
    <source>
        <dbReference type="ARBA" id="ARBA00022980"/>
    </source>
</evidence>
<dbReference type="EMBL" id="JARIHO010000051">
    <property type="protein sequence ID" value="KAJ7321252.1"/>
    <property type="molecule type" value="Genomic_DNA"/>
</dbReference>
<proteinExistence type="inferred from homology"/>
<comment type="caution">
    <text evidence="4">The sequence shown here is derived from an EMBL/GenBank/DDBJ whole genome shotgun (WGS) entry which is preliminary data.</text>
</comment>
<dbReference type="InterPro" id="IPR050323">
    <property type="entry name" value="Ribosomal_protein_uL10"/>
</dbReference>
<dbReference type="GO" id="GO:0003735">
    <property type="term" value="F:structural constituent of ribosome"/>
    <property type="evidence" value="ECO:0007669"/>
    <property type="project" value="TreeGrafter"/>
</dbReference>